<reference evidence="1 2" key="2">
    <citation type="journal article" date="2017" name="Genome Biol.">
        <title>New reference genome sequences of hot pepper reveal the massive evolution of plant disease-resistance genes by retroduplication.</title>
        <authorList>
            <person name="Kim S."/>
            <person name="Park J."/>
            <person name="Yeom S.I."/>
            <person name="Kim Y.M."/>
            <person name="Seo E."/>
            <person name="Kim K.T."/>
            <person name="Kim M.S."/>
            <person name="Lee J.M."/>
            <person name="Cheong K."/>
            <person name="Shin H.S."/>
            <person name="Kim S.B."/>
            <person name="Han K."/>
            <person name="Lee J."/>
            <person name="Park M."/>
            <person name="Lee H.A."/>
            <person name="Lee H.Y."/>
            <person name="Lee Y."/>
            <person name="Oh S."/>
            <person name="Lee J.H."/>
            <person name="Choi E."/>
            <person name="Choi E."/>
            <person name="Lee S.E."/>
            <person name="Jeon J."/>
            <person name="Kim H."/>
            <person name="Choi G."/>
            <person name="Song H."/>
            <person name="Lee J."/>
            <person name="Lee S.C."/>
            <person name="Kwon J.K."/>
            <person name="Lee H.Y."/>
            <person name="Koo N."/>
            <person name="Hong Y."/>
            <person name="Kim R.W."/>
            <person name="Kang W.H."/>
            <person name="Huh J.H."/>
            <person name="Kang B.C."/>
            <person name="Yang T.J."/>
            <person name="Lee Y.H."/>
            <person name="Bennetzen J.L."/>
            <person name="Choi D."/>
        </authorList>
    </citation>
    <scope>NUCLEOTIDE SEQUENCE [LARGE SCALE GENOMIC DNA]</scope>
    <source>
        <strain evidence="2">cv. CM334</strain>
    </source>
</reference>
<dbReference type="AlphaFoldDB" id="A0A2G2ZI51"/>
<dbReference type="PANTHER" id="PTHR34452">
    <property type="entry name" value="MYOSIN HEAVY CHAIN-RELATED PROTEIN"/>
    <property type="match status" value="1"/>
</dbReference>
<sequence length="67" mass="8067">MEFYYKALVQELEKNQKQMLVEFQSQRNKHSNCLYTISNSKAEVELMQQDISQRLLKLANERRDLDT</sequence>
<comment type="caution">
    <text evidence="1">The sequence shown here is derived from an EMBL/GenBank/DDBJ whole genome shotgun (WGS) entry which is preliminary data.</text>
</comment>
<dbReference type="PANTHER" id="PTHR34452:SF1">
    <property type="entry name" value="SPORULATION-SPECIFIC PROTEIN"/>
    <property type="match status" value="1"/>
</dbReference>
<keyword evidence="2" id="KW-1185">Reference proteome</keyword>
<protein>
    <submittedName>
        <fullName evidence="1">Uncharacterized protein</fullName>
    </submittedName>
</protein>
<proteinExistence type="predicted"/>
<accession>A0A2G2ZI51</accession>
<reference evidence="1 2" key="1">
    <citation type="journal article" date="2014" name="Nat. Genet.">
        <title>Genome sequence of the hot pepper provides insights into the evolution of pungency in Capsicum species.</title>
        <authorList>
            <person name="Kim S."/>
            <person name="Park M."/>
            <person name="Yeom S.I."/>
            <person name="Kim Y.M."/>
            <person name="Lee J.M."/>
            <person name="Lee H.A."/>
            <person name="Seo E."/>
            <person name="Choi J."/>
            <person name="Cheong K."/>
            <person name="Kim K.T."/>
            <person name="Jung K."/>
            <person name="Lee G.W."/>
            <person name="Oh S.K."/>
            <person name="Bae C."/>
            <person name="Kim S.B."/>
            <person name="Lee H.Y."/>
            <person name="Kim S.Y."/>
            <person name="Kim M.S."/>
            <person name="Kang B.C."/>
            <person name="Jo Y.D."/>
            <person name="Yang H.B."/>
            <person name="Jeong H.J."/>
            <person name="Kang W.H."/>
            <person name="Kwon J.K."/>
            <person name="Shin C."/>
            <person name="Lim J.Y."/>
            <person name="Park J.H."/>
            <person name="Huh J.H."/>
            <person name="Kim J.S."/>
            <person name="Kim B.D."/>
            <person name="Cohen O."/>
            <person name="Paran I."/>
            <person name="Suh M.C."/>
            <person name="Lee S.B."/>
            <person name="Kim Y.K."/>
            <person name="Shin Y."/>
            <person name="Noh S.J."/>
            <person name="Park J."/>
            <person name="Seo Y.S."/>
            <person name="Kwon S.Y."/>
            <person name="Kim H.A."/>
            <person name="Park J.M."/>
            <person name="Kim H.J."/>
            <person name="Choi S.B."/>
            <person name="Bosland P.W."/>
            <person name="Reeves G."/>
            <person name="Jo S.H."/>
            <person name="Lee B.W."/>
            <person name="Cho H.T."/>
            <person name="Choi H.S."/>
            <person name="Lee M.S."/>
            <person name="Yu Y."/>
            <person name="Do Choi Y."/>
            <person name="Park B.S."/>
            <person name="van Deynze A."/>
            <person name="Ashrafi H."/>
            <person name="Hill T."/>
            <person name="Kim W.T."/>
            <person name="Pai H.S."/>
            <person name="Ahn H.K."/>
            <person name="Yeam I."/>
            <person name="Giovannoni J.J."/>
            <person name="Rose J.K."/>
            <person name="Sorensen I."/>
            <person name="Lee S.J."/>
            <person name="Kim R.W."/>
            <person name="Choi I.Y."/>
            <person name="Choi B.S."/>
            <person name="Lim J.S."/>
            <person name="Lee Y.H."/>
            <person name="Choi D."/>
        </authorList>
    </citation>
    <scope>NUCLEOTIDE SEQUENCE [LARGE SCALE GENOMIC DNA]</scope>
    <source>
        <strain evidence="2">cv. CM334</strain>
    </source>
</reference>
<dbReference type="Gramene" id="PHT81614">
    <property type="protein sequence ID" value="PHT81614"/>
    <property type="gene ID" value="T459_14629"/>
</dbReference>
<evidence type="ECO:0000313" key="2">
    <source>
        <dbReference type="Proteomes" id="UP000222542"/>
    </source>
</evidence>
<dbReference type="EMBL" id="AYRZ02000005">
    <property type="protein sequence ID" value="PHT81614.1"/>
    <property type="molecule type" value="Genomic_DNA"/>
</dbReference>
<dbReference type="Proteomes" id="UP000222542">
    <property type="component" value="Unassembled WGS sequence"/>
</dbReference>
<dbReference type="STRING" id="4072.A0A2G2ZI51"/>
<gene>
    <name evidence="1" type="ORF">T459_14629</name>
</gene>
<name>A0A2G2ZI51_CAPAN</name>
<organism evidence="1 2">
    <name type="scientific">Capsicum annuum</name>
    <name type="common">Capsicum pepper</name>
    <dbReference type="NCBI Taxonomy" id="4072"/>
    <lineage>
        <taxon>Eukaryota</taxon>
        <taxon>Viridiplantae</taxon>
        <taxon>Streptophyta</taxon>
        <taxon>Embryophyta</taxon>
        <taxon>Tracheophyta</taxon>
        <taxon>Spermatophyta</taxon>
        <taxon>Magnoliopsida</taxon>
        <taxon>eudicotyledons</taxon>
        <taxon>Gunneridae</taxon>
        <taxon>Pentapetalae</taxon>
        <taxon>asterids</taxon>
        <taxon>lamiids</taxon>
        <taxon>Solanales</taxon>
        <taxon>Solanaceae</taxon>
        <taxon>Solanoideae</taxon>
        <taxon>Capsiceae</taxon>
        <taxon>Capsicum</taxon>
    </lineage>
</organism>
<evidence type="ECO:0000313" key="1">
    <source>
        <dbReference type="EMBL" id="PHT81614.1"/>
    </source>
</evidence>